<protein>
    <recommendedName>
        <fullName evidence="2">Phosphorelay protein LuxU</fullName>
    </recommendedName>
</protein>
<dbReference type="InterPro" id="IPR036641">
    <property type="entry name" value="HPT_dom_sf"/>
</dbReference>
<dbReference type="GO" id="GO:0004672">
    <property type="term" value="F:protein kinase activity"/>
    <property type="evidence" value="ECO:0007669"/>
    <property type="project" value="UniProtKB-ARBA"/>
</dbReference>
<proteinExistence type="predicted"/>
<keyword evidence="4" id="KW-0902">Two-component regulatory system</keyword>
<gene>
    <name evidence="7" type="primary">luxU</name>
    <name evidence="7" type="ORF">VQ7734_03241</name>
</gene>
<evidence type="ECO:0000256" key="1">
    <source>
        <dbReference type="ARBA" id="ARBA00011245"/>
    </source>
</evidence>
<keyword evidence="8" id="KW-1185">Reference proteome</keyword>
<dbReference type="OrthoDB" id="6313555at2"/>
<dbReference type="GO" id="GO:0000160">
    <property type="term" value="P:phosphorelay signal transduction system"/>
    <property type="evidence" value="ECO:0007669"/>
    <property type="project" value="UniProtKB-KW"/>
</dbReference>
<dbReference type="AlphaFoldDB" id="A0A1M7YXV3"/>
<evidence type="ECO:0000256" key="2">
    <source>
        <dbReference type="ARBA" id="ARBA00017260"/>
    </source>
</evidence>
<dbReference type="NCBIfam" id="NF041948">
    <property type="entry name" value="Phrelay_LuxU_Vib"/>
    <property type="match status" value="1"/>
</dbReference>
<dbReference type="InterPro" id="IPR008207">
    <property type="entry name" value="Sig_transdc_His_kin_Hpt_dom"/>
</dbReference>
<dbReference type="InterPro" id="IPR053403">
    <property type="entry name" value="QS_phosphorelay_intermediate"/>
</dbReference>
<dbReference type="EMBL" id="FRFG01000041">
    <property type="protein sequence ID" value="SHO57471.1"/>
    <property type="molecule type" value="Genomic_DNA"/>
</dbReference>
<organism evidence="7 8">
    <name type="scientific">Vibrio quintilis</name>
    <dbReference type="NCBI Taxonomy" id="1117707"/>
    <lineage>
        <taxon>Bacteria</taxon>
        <taxon>Pseudomonadati</taxon>
        <taxon>Pseudomonadota</taxon>
        <taxon>Gammaproteobacteria</taxon>
        <taxon>Vibrionales</taxon>
        <taxon>Vibrionaceae</taxon>
        <taxon>Vibrio</taxon>
    </lineage>
</organism>
<evidence type="ECO:0000313" key="8">
    <source>
        <dbReference type="Proteomes" id="UP000184600"/>
    </source>
</evidence>
<keyword evidence="3 5" id="KW-0597">Phosphoprotein</keyword>
<feature type="modified residue" description="Phosphohistidine" evidence="5">
    <location>
        <position position="58"/>
    </location>
</feature>
<dbReference type="STRING" id="1117707.VQ7734_03241"/>
<evidence type="ECO:0000256" key="3">
    <source>
        <dbReference type="ARBA" id="ARBA00022553"/>
    </source>
</evidence>
<dbReference type="Proteomes" id="UP000184600">
    <property type="component" value="Unassembled WGS sequence"/>
</dbReference>
<evidence type="ECO:0000256" key="5">
    <source>
        <dbReference type="PROSITE-ProRule" id="PRU00110"/>
    </source>
</evidence>
<dbReference type="Pfam" id="PF01627">
    <property type="entry name" value="Hpt"/>
    <property type="match status" value="1"/>
</dbReference>
<evidence type="ECO:0000256" key="4">
    <source>
        <dbReference type="ARBA" id="ARBA00023012"/>
    </source>
</evidence>
<dbReference type="Gene3D" id="1.20.120.160">
    <property type="entry name" value="HPT domain"/>
    <property type="match status" value="1"/>
</dbReference>
<dbReference type="PROSITE" id="PS50894">
    <property type="entry name" value="HPT"/>
    <property type="match status" value="1"/>
</dbReference>
<accession>A0A1M7YXV3</accession>
<evidence type="ECO:0000313" key="7">
    <source>
        <dbReference type="EMBL" id="SHO57471.1"/>
    </source>
</evidence>
<reference evidence="8" key="1">
    <citation type="submission" date="2016-12" db="EMBL/GenBank/DDBJ databases">
        <authorList>
            <person name="Rodrigo-Torres L."/>
            <person name="Arahal R.D."/>
            <person name="Lucena T."/>
        </authorList>
    </citation>
    <scope>NUCLEOTIDE SEQUENCE [LARGE SCALE GENOMIC DNA]</scope>
</reference>
<name>A0A1M7YXV3_9VIBR</name>
<dbReference type="SUPFAM" id="SSF47226">
    <property type="entry name" value="Histidine-containing phosphotransfer domain, HPT domain"/>
    <property type="match status" value="1"/>
</dbReference>
<evidence type="ECO:0000259" key="6">
    <source>
        <dbReference type="PROSITE" id="PS50894"/>
    </source>
</evidence>
<feature type="domain" description="HPt" evidence="6">
    <location>
        <begin position="19"/>
        <end position="119"/>
    </location>
</feature>
<sequence>MIMDLINQEKIATLAKEIGPENVPVLLDIFLGELTSYQATLLEADTEARLEHLKEISHALKSSAASFGADRLCALAIDIDMRGKQQQLEDIAQETEALVELLRLTHESYAAFSPESVSV</sequence>
<comment type="subunit">
    <text evidence="1">Monomer.</text>
</comment>